<dbReference type="InterPro" id="IPR028978">
    <property type="entry name" value="Chorismate_lyase_/UTRA_dom_sf"/>
</dbReference>
<comment type="caution">
    <text evidence="2">The sequence shown here is derived from an EMBL/GenBank/DDBJ whole genome shotgun (WGS) entry which is preliminary data.</text>
</comment>
<dbReference type="EMBL" id="JALLAZ020000553">
    <property type="protein sequence ID" value="KAL3792516.1"/>
    <property type="molecule type" value="Genomic_DNA"/>
</dbReference>
<organism evidence="2 3">
    <name type="scientific">Stephanodiscus triporus</name>
    <dbReference type="NCBI Taxonomy" id="2934178"/>
    <lineage>
        <taxon>Eukaryota</taxon>
        <taxon>Sar</taxon>
        <taxon>Stramenopiles</taxon>
        <taxon>Ochrophyta</taxon>
        <taxon>Bacillariophyta</taxon>
        <taxon>Coscinodiscophyceae</taxon>
        <taxon>Thalassiosirophycidae</taxon>
        <taxon>Stephanodiscales</taxon>
        <taxon>Stephanodiscaceae</taxon>
        <taxon>Stephanodiscus</taxon>
    </lineage>
</organism>
<evidence type="ECO:0008006" key="4">
    <source>
        <dbReference type="Google" id="ProtNLM"/>
    </source>
</evidence>
<name>A0ABD3PZ65_9STRA</name>
<dbReference type="AlphaFoldDB" id="A0ABD3PZ65"/>
<sequence length="372" mass="39271">MASSSPSSPAAIAAAACMLSSLASSHSSSASAFIIAVPPTPPMTMAPSANNLPSSSSSSSALRLYQEDGAPPYPPSVGGGAGSHFPSTNDDDDDDAAGVVDDDEIDFVGAGTLGDIMAGGVPPLAPSSSPFADGRRWRVLGAGDDDDDGPVLPIRDGLVTGEADGLVSRFGCDFSPMERIALTANGNLQRIFSSYYDAPVRVHVDRCSRRRRRRGGGGGDCDGDGDDGDGDGDGDAVWDRVVRIQVRGVYVCRATSVIRVRCSKCRTLIEEGTVGIAQMFRHLNRLPTFSLLDAGRRTAEGTEGGGGRRGSAGDGRAEREQNGEDGPSLRDDDDDDDKLFGLGGVWRTYELRSEEMTCLIHEEFRRDAWHIL</sequence>
<evidence type="ECO:0000313" key="3">
    <source>
        <dbReference type="Proteomes" id="UP001530315"/>
    </source>
</evidence>
<protein>
    <recommendedName>
        <fullName evidence="4">BED-type domain-containing protein</fullName>
    </recommendedName>
</protein>
<feature type="compositionally biased region" description="Acidic residues" evidence="1">
    <location>
        <begin position="221"/>
        <end position="234"/>
    </location>
</feature>
<accession>A0ABD3PZ65</accession>
<evidence type="ECO:0000313" key="2">
    <source>
        <dbReference type="EMBL" id="KAL3792516.1"/>
    </source>
</evidence>
<dbReference type="Proteomes" id="UP001530315">
    <property type="component" value="Unassembled WGS sequence"/>
</dbReference>
<feature type="region of interest" description="Disordered" evidence="1">
    <location>
        <begin position="294"/>
        <end position="336"/>
    </location>
</feature>
<gene>
    <name evidence="2" type="ORF">ACHAW5_005145</name>
</gene>
<feature type="compositionally biased region" description="Acidic residues" evidence="1">
    <location>
        <begin position="89"/>
        <end position="99"/>
    </location>
</feature>
<feature type="region of interest" description="Disordered" evidence="1">
    <location>
        <begin position="37"/>
        <end position="99"/>
    </location>
</feature>
<evidence type="ECO:0000256" key="1">
    <source>
        <dbReference type="SAM" id="MobiDB-lite"/>
    </source>
</evidence>
<feature type="compositionally biased region" description="Basic and acidic residues" evidence="1">
    <location>
        <begin position="315"/>
        <end position="330"/>
    </location>
</feature>
<feature type="compositionally biased region" description="Low complexity" evidence="1">
    <location>
        <begin position="45"/>
        <end position="62"/>
    </location>
</feature>
<reference evidence="2 3" key="1">
    <citation type="submission" date="2024-10" db="EMBL/GenBank/DDBJ databases">
        <title>Updated reference genomes for cyclostephanoid diatoms.</title>
        <authorList>
            <person name="Roberts W.R."/>
            <person name="Alverson A.J."/>
        </authorList>
    </citation>
    <scope>NUCLEOTIDE SEQUENCE [LARGE SCALE GENOMIC DNA]</scope>
    <source>
        <strain evidence="2 3">AJA276-08</strain>
    </source>
</reference>
<proteinExistence type="predicted"/>
<dbReference type="Gene3D" id="3.40.1410.10">
    <property type="entry name" value="Chorismate lyase-like"/>
    <property type="match status" value="1"/>
</dbReference>
<feature type="compositionally biased region" description="Gly residues" evidence="1">
    <location>
        <begin position="302"/>
        <end position="313"/>
    </location>
</feature>
<keyword evidence="3" id="KW-1185">Reference proteome</keyword>
<feature type="region of interest" description="Disordered" evidence="1">
    <location>
        <begin position="209"/>
        <end position="234"/>
    </location>
</feature>